<keyword evidence="8" id="KW-1185">Reference proteome</keyword>
<evidence type="ECO:0000259" key="6">
    <source>
        <dbReference type="Pfam" id="PF02441"/>
    </source>
</evidence>
<keyword evidence="4 5" id="KW-0808">Transferase</keyword>
<evidence type="ECO:0000256" key="3">
    <source>
        <dbReference type="ARBA" id="ARBA00022643"/>
    </source>
</evidence>
<dbReference type="NCBIfam" id="TIGR00421">
    <property type="entry name" value="ubiX_pad"/>
    <property type="match status" value="1"/>
</dbReference>
<dbReference type="InterPro" id="IPR004507">
    <property type="entry name" value="UbiX-like"/>
</dbReference>
<keyword evidence="2 5" id="KW-0285">Flavoprotein</keyword>
<gene>
    <name evidence="5" type="primary">ubiX</name>
    <name evidence="7" type="ORF">FHG85_01005</name>
</gene>
<sequence>MQKIIVAVTGASGVIYAERIINKLAKLSSSIAEVALVFTENGKKVWEYELKQEPAFNPPVREYDNADMFAPMASGSAGYDAMVIIPCTMGTIGRIAAGTSTDLICRAADVMLKERRKLILVPRELPYNLIHLQNMTTLTQAGAVVIPASPSFYSHPKTIEELTDTVVDRIIEMLGFRIEHYRWGEKSS</sequence>
<dbReference type="GO" id="GO:0106141">
    <property type="term" value="F:flavin prenyltransferase activity"/>
    <property type="evidence" value="ECO:0007669"/>
    <property type="project" value="UniProtKB-EC"/>
</dbReference>
<dbReference type="RefSeq" id="WP_173072418.1">
    <property type="nucleotide sequence ID" value="NZ_CP041345.1"/>
</dbReference>
<evidence type="ECO:0000256" key="1">
    <source>
        <dbReference type="ARBA" id="ARBA00022602"/>
    </source>
</evidence>
<keyword evidence="3 5" id="KW-0288">FMN</keyword>
<accession>A0A7D4BCN2</accession>
<dbReference type="EMBL" id="CP041345">
    <property type="protein sequence ID" value="QKG78903.1"/>
    <property type="molecule type" value="Genomic_DNA"/>
</dbReference>
<comment type="catalytic activity">
    <reaction evidence="5">
        <text>dimethylallyl phosphate + FMNH2 = prenylated FMNH2 + phosphate</text>
        <dbReference type="Rhea" id="RHEA:37743"/>
        <dbReference type="ChEBI" id="CHEBI:43474"/>
        <dbReference type="ChEBI" id="CHEBI:57618"/>
        <dbReference type="ChEBI" id="CHEBI:87467"/>
        <dbReference type="ChEBI" id="CHEBI:88052"/>
        <dbReference type="EC" id="2.5.1.129"/>
    </reaction>
</comment>
<feature type="domain" description="Flavoprotein" evidence="6">
    <location>
        <begin position="3"/>
        <end position="173"/>
    </location>
</feature>
<comment type="caution">
    <text evidence="5">Lacks conserved residue(s) required for the propagation of feature annotation.</text>
</comment>
<evidence type="ECO:0000256" key="2">
    <source>
        <dbReference type="ARBA" id="ARBA00022630"/>
    </source>
</evidence>
<reference evidence="7 8" key="1">
    <citation type="submission" date="2019-07" db="EMBL/GenBank/DDBJ databases">
        <title>Thalassofilum flectens gen. nov., sp. nov., a novel moderate thermophilic anaerobe from a shallow sea hot spring in Kunashir Island (Russia), representing a new family in the order Bacteroidales, and proposal of Thalassofilacea fam. nov.</title>
        <authorList>
            <person name="Kochetkova T.V."/>
            <person name="Podosokorskaya O.A."/>
            <person name="Novikov A."/>
            <person name="Elcheninov A.G."/>
            <person name="Toshchakov S.V."/>
            <person name="Kublanov I.V."/>
        </authorList>
    </citation>
    <scope>NUCLEOTIDE SEQUENCE [LARGE SCALE GENOMIC DNA]</scope>
    <source>
        <strain evidence="7 8">38-H</strain>
    </source>
</reference>
<evidence type="ECO:0000313" key="7">
    <source>
        <dbReference type="EMBL" id="QKG78903.1"/>
    </source>
</evidence>
<comment type="similarity">
    <text evidence="5">Belongs to the UbiX/PAD1 family.</text>
</comment>
<feature type="binding site" evidence="5">
    <location>
        <position position="39"/>
    </location>
    <ligand>
        <name>FMN</name>
        <dbReference type="ChEBI" id="CHEBI:58210"/>
    </ligand>
</feature>
<dbReference type="InterPro" id="IPR036551">
    <property type="entry name" value="Flavin_trans-like"/>
</dbReference>
<dbReference type="Proteomes" id="UP000500961">
    <property type="component" value="Chromosome"/>
</dbReference>
<feature type="binding site" evidence="5">
    <location>
        <begin position="88"/>
        <end position="91"/>
    </location>
    <ligand>
        <name>FMN</name>
        <dbReference type="ChEBI" id="CHEBI:58210"/>
    </ligand>
</feature>
<dbReference type="Pfam" id="PF02441">
    <property type="entry name" value="Flavoprotein"/>
    <property type="match status" value="1"/>
</dbReference>
<keyword evidence="1 5" id="KW-0637">Prenyltransferase</keyword>
<feature type="binding site" evidence="5">
    <location>
        <position position="123"/>
    </location>
    <ligand>
        <name>FMN</name>
        <dbReference type="ChEBI" id="CHEBI:58210"/>
    </ligand>
</feature>
<dbReference type="SUPFAM" id="SSF52507">
    <property type="entry name" value="Homo-oligomeric flavin-containing Cys decarboxylases, HFCD"/>
    <property type="match status" value="1"/>
</dbReference>
<dbReference type="AlphaFoldDB" id="A0A7D4BCN2"/>
<feature type="binding site" evidence="5">
    <location>
        <position position="153"/>
    </location>
    <ligand>
        <name>dimethylallyl phosphate</name>
        <dbReference type="ChEBI" id="CHEBI:88052"/>
    </ligand>
</feature>
<name>A0A7D4BCN2_9BACT</name>
<evidence type="ECO:0000256" key="5">
    <source>
        <dbReference type="HAMAP-Rule" id="MF_01984"/>
    </source>
</evidence>
<dbReference type="HAMAP" id="MF_01984">
    <property type="entry name" value="ubiX_pad"/>
    <property type="match status" value="1"/>
</dbReference>
<evidence type="ECO:0000256" key="4">
    <source>
        <dbReference type="ARBA" id="ARBA00022679"/>
    </source>
</evidence>
<feature type="binding site" evidence="5">
    <location>
        <begin position="10"/>
        <end position="12"/>
    </location>
    <ligand>
        <name>FMN</name>
        <dbReference type="ChEBI" id="CHEBI:58210"/>
    </ligand>
</feature>
<evidence type="ECO:0000313" key="8">
    <source>
        <dbReference type="Proteomes" id="UP000500961"/>
    </source>
</evidence>
<dbReference type="InterPro" id="IPR003382">
    <property type="entry name" value="Flavoprotein"/>
</dbReference>
<organism evidence="7 8">
    <name type="scientific">Tenuifilum thalassicum</name>
    <dbReference type="NCBI Taxonomy" id="2590900"/>
    <lineage>
        <taxon>Bacteria</taxon>
        <taxon>Pseudomonadati</taxon>
        <taxon>Bacteroidota</taxon>
        <taxon>Bacteroidia</taxon>
        <taxon>Bacteroidales</taxon>
        <taxon>Tenuifilaceae</taxon>
        <taxon>Tenuifilum</taxon>
    </lineage>
</organism>
<comment type="function">
    <text evidence="5">Flavin prenyltransferase that catalyzes the synthesis of the prenylated FMN cofactor (prenyl-FMN) for 4-hydroxy-3-polyprenylbenzoic acid decarboxylase UbiD. The prenyltransferase is metal-independent and links a dimethylallyl moiety from dimethylallyl monophosphate (DMAP) to the flavin N5 and C6 atoms of FMN.</text>
</comment>
<dbReference type="EC" id="2.5.1.129" evidence="5"/>
<feature type="binding site" evidence="5">
    <location>
        <position position="169"/>
    </location>
    <ligand>
        <name>dimethylallyl phosphate</name>
        <dbReference type="ChEBI" id="CHEBI:88052"/>
    </ligand>
</feature>
<proteinExistence type="inferred from homology"/>
<dbReference type="Gene3D" id="3.40.50.1950">
    <property type="entry name" value="Flavin prenyltransferase-like"/>
    <property type="match status" value="1"/>
</dbReference>
<dbReference type="KEGG" id="ttz:FHG85_01005"/>
<protein>
    <recommendedName>
        <fullName evidence="5">Flavin prenyltransferase UbiX</fullName>
        <ecNumber evidence="5">2.5.1.129</ecNumber>
    </recommendedName>
</protein>